<dbReference type="Gene3D" id="3.30.160.60">
    <property type="entry name" value="Classic Zinc Finger"/>
    <property type="match status" value="1"/>
</dbReference>
<feature type="region of interest" description="Disordered" evidence="9">
    <location>
        <begin position="1190"/>
        <end position="1359"/>
    </location>
</feature>
<feature type="compositionally biased region" description="Polar residues" evidence="9">
    <location>
        <begin position="395"/>
        <end position="408"/>
    </location>
</feature>
<protein>
    <submittedName>
        <fullName evidence="12">Uncharacterized protein</fullName>
    </submittedName>
</protein>
<dbReference type="Pfam" id="PF07776">
    <property type="entry name" value="zf-AD"/>
    <property type="match status" value="1"/>
</dbReference>
<feature type="region of interest" description="Disordered" evidence="9">
    <location>
        <begin position="348"/>
        <end position="375"/>
    </location>
</feature>
<keyword evidence="6" id="KW-0539">Nucleus</keyword>
<feature type="compositionally biased region" description="Polar residues" evidence="9">
    <location>
        <begin position="961"/>
        <end position="977"/>
    </location>
</feature>
<dbReference type="InterPro" id="IPR050888">
    <property type="entry name" value="ZnF_C2H2-type_TF"/>
</dbReference>
<evidence type="ECO:0000313" key="13">
    <source>
        <dbReference type="Proteomes" id="UP000075920"/>
    </source>
</evidence>
<dbReference type="SUPFAM" id="SSF57716">
    <property type="entry name" value="Glucocorticoid receptor-like (DNA-binding domain)"/>
    <property type="match status" value="1"/>
</dbReference>
<evidence type="ECO:0000256" key="4">
    <source>
        <dbReference type="ARBA" id="ARBA00022771"/>
    </source>
</evidence>
<feature type="compositionally biased region" description="Low complexity" evidence="9">
    <location>
        <begin position="747"/>
        <end position="759"/>
    </location>
</feature>
<evidence type="ECO:0000256" key="9">
    <source>
        <dbReference type="SAM" id="MobiDB-lite"/>
    </source>
</evidence>
<feature type="binding site" evidence="8">
    <location>
        <position position="73"/>
    </location>
    <ligand>
        <name>Zn(2+)</name>
        <dbReference type="ChEBI" id="CHEBI:29105"/>
    </ligand>
</feature>
<feature type="compositionally biased region" description="Polar residues" evidence="9">
    <location>
        <begin position="847"/>
        <end position="856"/>
    </location>
</feature>
<keyword evidence="5 8" id="KW-0862">Zinc</keyword>
<feature type="region of interest" description="Disordered" evidence="9">
    <location>
        <begin position="466"/>
        <end position="494"/>
    </location>
</feature>
<keyword evidence="3" id="KW-0677">Repeat</keyword>
<dbReference type="PROSITE" id="PS51915">
    <property type="entry name" value="ZAD"/>
    <property type="match status" value="1"/>
</dbReference>
<dbReference type="Proteomes" id="UP000075920">
    <property type="component" value="Unassembled WGS sequence"/>
</dbReference>
<evidence type="ECO:0000256" key="3">
    <source>
        <dbReference type="ARBA" id="ARBA00022737"/>
    </source>
</evidence>
<proteinExistence type="predicted"/>
<feature type="compositionally biased region" description="Basic and acidic residues" evidence="9">
    <location>
        <begin position="883"/>
        <end position="897"/>
    </location>
</feature>
<dbReference type="InterPro" id="IPR012934">
    <property type="entry name" value="Znf_AD"/>
</dbReference>
<sequence>MERFSISILCQQVYNICRLCGVDNPDKIPIIGAEDEIFIADSEEPTLAKKIEQCVGIKVDLMDQMPQQICSLCVDKVNDFFEYRSMCEAINIQTRRFLSLPLEQPPVSTPQPEPIIKQEIVVVELDDDDDEVVDTKPNDKPGPRTTRNRKKQPDTEQSNNNEEAENKPVLEGPSEKRLRYDFPCMYCFESYSQNIELDRHLIVKHTPLVHKFGCGSCMEYFDTASEFKDHNLWHKLTRTSFGCFRCSKKFAKIGTLNKHVAVNGCIRRPPLPYEVTLVPDMQCTLCHKMFKTRNLYEWHACFMRTRANCPKCGKYFLKKNLLIRHYMLYCNGTKPLLEPVVIPKDEPYSGPVNDVPTGGTDRRKRGRPRVASAMKEETIDLPFPPLLDLPDLKSESNSMPDGNVTSDAAVSGTEMEETTKRSSLIEETDKITTLLRSGESVDGNTDINTINSMLSSVNEAIATISKVRKKKKKRDRLSSSGAGKPDEVTEQSNPPMVVLSMANVKQEVHEDSEMACMENGLSEPAPANVGNSLAGRNDNGVDSDSDVEIISVEQYQPINSGTNPPAANWNDAIGQQNTRSHETEIASEPVEPIEQMMQVKREPLAIEEDESDFEGYEDASMFVAVKQEPLDETVQPISLEQSPTPAEKQSEPSLSSYQALRIKIKKEKGLLNASVVGEDASADPISTAEENSENNKRQTRADGRVKKTSKKSAKRHNNPPPVKRCLRASTMGVSIKQEPMEAEEQQQETVTEPEQNSPPEENELFDSTVRIKQEPQEEDPRPATGDDDDPMHPSDEVAFDGRRIKRERPDDDLPTSHKRHASSNDSSRKAINPLSLTGVRIVGGKKSANNQPSVSANKSSVMINPFALLKQKENVPTVAEQESTAKDSESSAERSERFGLPVITQVQSIDPVEHLSLALEDTTGAVDSTNEALQQQGETTVAMDCADNVRHTDSEPVPSTEPGSSESLAAVTSNVPSPENGGGLMIASVTTISEGSVSQQENNSELNIASVSMVTEERASAPENSSELKIASVTTIPAERVTPQDHSNQLKNPSVTTVPEERVSAPENSNELKIASVTTLPEERVSPSQKSSELRIASVTTIPEERVTPQDHSSELKIASFPTIPEERLPVQENSSELKIASVPTIPEERIPSPQKSNELRIPSVTTIPEERIHSPQNNSELKIASVTTIPENLGQGCPSEEPYNEQQMSANDADKGDIALADASELHGTEDLTLEQQVTKNTETSASSAPEVNKPLATVVSPENDKQRAVDDDEHRTLHNEEENEPVSVASESSEGLLEEKPEASRNEEQQISNNHDKDSAETSDNIEKVTETGGTIQDEKDNIASCSEESEECSVEEVRTEPQKGLCTIANNDAVLVAKQ</sequence>
<feature type="compositionally biased region" description="Polar residues" evidence="9">
    <location>
        <begin position="1066"/>
        <end position="1079"/>
    </location>
</feature>
<evidence type="ECO:0000256" key="7">
    <source>
        <dbReference type="PROSITE-ProRule" id="PRU00042"/>
    </source>
</evidence>
<feature type="compositionally biased region" description="Basic and acidic residues" evidence="9">
    <location>
        <begin position="133"/>
        <end position="142"/>
    </location>
</feature>
<evidence type="ECO:0000259" key="10">
    <source>
        <dbReference type="PROSITE" id="PS50157"/>
    </source>
</evidence>
<feature type="compositionally biased region" description="Basic residues" evidence="9">
    <location>
        <begin position="706"/>
        <end position="717"/>
    </location>
</feature>
<dbReference type="GO" id="GO:0005634">
    <property type="term" value="C:nucleus"/>
    <property type="evidence" value="ECO:0007669"/>
    <property type="project" value="UniProtKB-SubCell"/>
</dbReference>
<feature type="compositionally biased region" description="Basic residues" evidence="9">
    <location>
        <begin position="466"/>
        <end position="475"/>
    </location>
</feature>
<dbReference type="PROSITE" id="PS50157">
    <property type="entry name" value="ZINC_FINGER_C2H2_2"/>
    <property type="match status" value="1"/>
</dbReference>
<feature type="binding site" evidence="8">
    <location>
        <position position="70"/>
    </location>
    <ligand>
        <name>Zn(2+)</name>
        <dbReference type="ChEBI" id="CHEBI:29105"/>
    </ligand>
</feature>
<feature type="compositionally biased region" description="Polar residues" evidence="9">
    <location>
        <begin position="1044"/>
        <end position="1057"/>
    </location>
</feature>
<dbReference type="SMART" id="SM00355">
    <property type="entry name" value="ZnF_C2H2"/>
    <property type="match status" value="4"/>
</dbReference>
<feature type="region of interest" description="Disordered" evidence="9">
    <location>
        <begin position="393"/>
        <end position="423"/>
    </location>
</feature>
<evidence type="ECO:0000256" key="1">
    <source>
        <dbReference type="ARBA" id="ARBA00004123"/>
    </source>
</evidence>
<evidence type="ECO:0000259" key="11">
    <source>
        <dbReference type="PROSITE" id="PS51915"/>
    </source>
</evidence>
<name>A0A182WK68_9DIPT</name>
<dbReference type="VEuPathDB" id="VectorBase:AMIN010780"/>
<keyword evidence="4 7" id="KW-0863">Zinc-finger</keyword>
<evidence type="ECO:0000256" key="5">
    <source>
        <dbReference type="ARBA" id="ARBA00022833"/>
    </source>
</evidence>
<dbReference type="InterPro" id="IPR013087">
    <property type="entry name" value="Znf_C2H2_type"/>
</dbReference>
<dbReference type="GO" id="GO:0008270">
    <property type="term" value="F:zinc ion binding"/>
    <property type="evidence" value="ECO:0007669"/>
    <property type="project" value="UniProtKB-UniRule"/>
</dbReference>
<feature type="domain" description="ZAD" evidence="11">
    <location>
        <begin position="15"/>
        <end position="97"/>
    </location>
</feature>
<evidence type="ECO:0000256" key="6">
    <source>
        <dbReference type="ARBA" id="ARBA00023242"/>
    </source>
</evidence>
<feature type="compositionally biased region" description="Basic and acidic residues" evidence="9">
    <location>
        <begin position="769"/>
        <end position="781"/>
    </location>
</feature>
<feature type="domain" description="C2H2-type" evidence="10">
    <location>
        <begin position="307"/>
        <end position="335"/>
    </location>
</feature>
<dbReference type="Gene3D" id="3.40.1800.20">
    <property type="match status" value="1"/>
</dbReference>
<dbReference type="PANTHER" id="PTHR24406">
    <property type="entry name" value="TRANSCRIPTIONAL REPRESSOR CTCFL-RELATED"/>
    <property type="match status" value="1"/>
</dbReference>
<evidence type="ECO:0000256" key="8">
    <source>
        <dbReference type="PROSITE-ProRule" id="PRU01263"/>
    </source>
</evidence>
<feature type="binding site" evidence="8">
    <location>
        <position position="20"/>
    </location>
    <ligand>
        <name>Zn(2+)</name>
        <dbReference type="ChEBI" id="CHEBI:29105"/>
    </ligand>
</feature>
<feature type="region of interest" description="Disordered" evidence="9">
    <location>
        <begin position="675"/>
        <end position="856"/>
    </location>
</feature>
<feature type="compositionally biased region" description="Polar residues" evidence="9">
    <location>
        <begin position="1235"/>
        <end position="1251"/>
    </location>
</feature>
<feature type="compositionally biased region" description="Basic and acidic residues" evidence="9">
    <location>
        <begin position="1299"/>
        <end position="1332"/>
    </location>
</feature>
<keyword evidence="2 8" id="KW-0479">Metal-binding</keyword>
<dbReference type="SMART" id="SM00868">
    <property type="entry name" value="zf-AD"/>
    <property type="match status" value="1"/>
</dbReference>
<feature type="region of interest" description="Disordered" evidence="9">
    <location>
        <begin position="633"/>
        <end position="655"/>
    </location>
</feature>
<feature type="region of interest" description="Disordered" evidence="9">
    <location>
        <begin position="127"/>
        <end position="172"/>
    </location>
</feature>
<dbReference type="STRING" id="112268.A0A182WK68"/>
<accession>A0A182WK68</accession>
<feature type="compositionally biased region" description="Basic and acidic residues" evidence="9">
    <location>
        <begin position="693"/>
        <end position="705"/>
    </location>
</feature>
<organism evidence="12 13">
    <name type="scientific">Anopheles minimus</name>
    <dbReference type="NCBI Taxonomy" id="112268"/>
    <lineage>
        <taxon>Eukaryota</taxon>
        <taxon>Metazoa</taxon>
        <taxon>Ecdysozoa</taxon>
        <taxon>Arthropoda</taxon>
        <taxon>Hexapoda</taxon>
        <taxon>Insecta</taxon>
        <taxon>Pterygota</taxon>
        <taxon>Neoptera</taxon>
        <taxon>Endopterygota</taxon>
        <taxon>Diptera</taxon>
        <taxon>Nematocera</taxon>
        <taxon>Culicoidea</taxon>
        <taxon>Culicidae</taxon>
        <taxon>Anophelinae</taxon>
        <taxon>Anopheles</taxon>
    </lineage>
</organism>
<feature type="compositionally biased region" description="Basic and acidic residues" evidence="9">
    <location>
        <begin position="1103"/>
        <end position="1115"/>
    </location>
</feature>
<feature type="region of interest" description="Disordered" evidence="9">
    <location>
        <begin position="950"/>
        <end position="984"/>
    </location>
</feature>
<keyword evidence="13" id="KW-1185">Reference proteome</keyword>
<dbReference type="EnsemblMetazoa" id="AMIN010780-RA">
    <property type="protein sequence ID" value="AMIN010780-PA"/>
    <property type="gene ID" value="AMIN010780"/>
</dbReference>
<evidence type="ECO:0000256" key="2">
    <source>
        <dbReference type="ARBA" id="ARBA00022723"/>
    </source>
</evidence>
<reference evidence="13" key="1">
    <citation type="submission" date="2013-03" db="EMBL/GenBank/DDBJ databases">
        <title>The Genome Sequence of Anopheles minimus MINIMUS1.</title>
        <authorList>
            <consortium name="The Broad Institute Genomics Platform"/>
            <person name="Neafsey D.E."/>
            <person name="Walton C."/>
            <person name="Walker B."/>
            <person name="Young S.K."/>
            <person name="Zeng Q."/>
            <person name="Gargeya S."/>
            <person name="Fitzgerald M."/>
            <person name="Haas B."/>
            <person name="Abouelleil A."/>
            <person name="Allen A.W."/>
            <person name="Alvarado L."/>
            <person name="Arachchi H.M."/>
            <person name="Berlin A.M."/>
            <person name="Chapman S.B."/>
            <person name="Gainer-Dewar J."/>
            <person name="Goldberg J."/>
            <person name="Griggs A."/>
            <person name="Gujja S."/>
            <person name="Hansen M."/>
            <person name="Howarth C."/>
            <person name="Imamovic A."/>
            <person name="Ireland A."/>
            <person name="Larimer J."/>
            <person name="McCowan C."/>
            <person name="Murphy C."/>
            <person name="Pearson M."/>
            <person name="Poon T.W."/>
            <person name="Priest M."/>
            <person name="Roberts A."/>
            <person name="Saif S."/>
            <person name="Shea T."/>
            <person name="Sisk P."/>
            <person name="Sykes S."/>
            <person name="Wortman J."/>
            <person name="Nusbaum C."/>
            <person name="Birren B."/>
        </authorList>
    </citation>
    <scope>NUCLEOTIDE SEQUENCE [LARGE SCALE GENOMIC DNA]</scope>
    <source>
        <strain evidence="13">MINIMUS1</strain>
    </source>
</reference>
<reference evidence="12" key="2">
    <citation type="submission" date="2020-05" db="UniProtKB">
        <authorList>
            <consortium name="EnsemblMetazoa"/>
        </authorList>
    </citation>
    <scope>IDENTIFICATION</scope>
    <source>
        <strain evidence="12">MINIMUS1</strain>
    </source>
</reference>
<feature type="compositionally biased region" description="Basic and acidic residues" evidence="9">
    <location>
        <begin position="1264"/>
        <end position="1282"/>
    </location>
</feature>
<feature type="compositionally biased region" description="Polar residues" evidence="9">
    <location>
        <begin position="635"/>
        <end position="644"/>
    </location>
</feature>
<feature type="binding site" evidence="8">
    <location>
        <position position="17"/>
    </location>
    <ligand>
        <name>Zn(2+)</name>
        <dbReference type="ChEBI" id="CHEBI:29105"/>
    </ligand>
</feature>
<evidence type="ECO:0000313" key="12">
    <source>
        <dbReference type="EnsemblMetazoa" id="AMIN010780-PA"/>
    </source>
</evidence>
<comment type="subcellular location">
    <subcellularLocation>
        <location evidence="1">Nucleus</location>
    </subcellularLocation>
</comment>
<feature type="region of interest" description="Disordered" evidence="9">
    <location>
        <begin position="874"/>
        <end position="900"/>
    </location>
</feature>
<feature type="region of interest" description="Disordered" evidence="9">
    <location>
        <begin position="1039"/>
        <end position="1162"/>
    </location>
</feature>
<dbReference type="PROSITE" id="PS00028">
    <property type="entry name" value="ZINC_FINGER_C2H2_1"/>
    <property type="match status" value="2"/>
</dbReference>
<feature type="compositionally biased region" description="Basic and acidic residues" evidence="9">
    <location>
        <begin position="790"/>
        <end position="815"/>
    </location>
</feature>